<accession>A0A2J5HPJ2</accession>
<dbReference type="HAMAP" id="MF_01161">
    <property type="entry name" value="tRNA_Ile_lys_synt"/>
    <property type="match status" value="1"/>
</dbReference>
<dbReference type="Gene3D" id="3.40.50.620">
    <property type="entry name" value="HUPs"/>
    <property type="match status" value="1"/>
</dbReference>
<dbReference type="Pfam" id="PF01171">
    <property type="entry name" value="ATP_bind_3"/>
    <property type="match status" value="1"/>
</dbReference>
<feature type="domain" description="tRNA(Ile)-lysidine/2-thiocytidine synthase N-terminal" evidence="8">
    <location>
        <begin position="41"/>
        <end position="275"/>
    </location>
</feature>
<keyword evidence="4" id="KW-0547">Nucleotide-binding</keyword>
<evidence type="ECO:0000256" key="3">
    <source>
        <dbReference type="ARBA" id="ARBA00022694"/>
    </source>
</evidence>
<dbReference type="OrthoDB" id="434144at2759"/>
<dbReference type="SUPFAM" id="SSF52402">
    <property type="entry name" value="Adenine nucleotide alpha hydrolases-like"/>
    <property type="match status" value="1"/>
</dbReference>
<dbReference type="Proteomes" id="UP000235023">
    <property type="component" value="Unassembled WGS sequence"/>
</dbReference>
<dbReference type="GO" id="GO:0032267">
    <property type="term" value="F:tRNA(Ile)-lysidine synthase activity"/>
    <property type="evidence" value="ECO:0007669"/>
    <property type="project" value="UniProtKB-EC"/>
</dbReference>
<feature type="compositionally biased region" description="Low complexity" evidence="7">
    <location>
        <begin position="206"/>
        <end position="220"/>
    </location>
</feature>
<dbReference type="EC" id="6.3.4.19" evidence="1"/>
<feature type="region of interest" description="Disordered" evidence="7">
    <location>
        <begin position="447"/>
        <end position="476"/>
    </location>
</feature>
<evidence type="ECO:0000256" key="4">
    <source>
        <dbReference type="ARBA" id="ARBA00022741"/>
    </source>
</evidence>
<proteinExistence type="inferred from homology"/>
<reference evidence="10" key="1">
    <citation type="submission" date="2017-12" db="EMBL/GenBank/DDBJ databases">
        <authorList>
            <consortium name="DOE Joint Genome Institute"/>
            <person name="Mondo S.J."/>
            <person name="Kjaerbolling I."/>
            <person name="Vesth T.C."/>
            <person name="Frisvad J.C."/>
            <person name="Nybo J.L."/>
            <person name="Theobald S."/>
            <person name="Kuo A."/>
            <person name="Bowyer P."/>
            <person name="Matsuda Y."/>
            <person name="Lyhne E.K."/>
            <person name="Kogle M.E."/>
            <person name="Clum A."/>
            <person name="Lipzen A."/>
            <person name="Salamov A."/>
            <person name="Ngan C.Y."/>
            <person name="Daum C."/>
            <person name="Chiniquy J."/>
            <person name="Barry K."/>
            <person name="LaButti K."/>
            <person name="Haridas S."/>
            <person name="Simmons B.A."/>
            <person name="Magnuson J.K."/>
            <person name="Mortensen U.H."/>
            <person name="Larsen T.O."/>
            <person name="Grigoriev I.V."/>
            <person name="Baker S.E."/>
            <person name="Andersen M.R."/>
            <person name="Nordberg H.P."/>
            <person name="Cantor M.N."/>
            <person name="Hua S.X."/>
        </authorList>
    </citation>
    <scope>NUCLEOTIDE SEQUENCE [LARGE SCALE GENOMIC DNA]</scope>
    <source>
        <strain evidence="10">IBT 19404</strain>
    </source>
</reference>
<evidence type="ECO:0000256" key="7">
    <source>
        <dbReference type="SAM" id="MobiDB-lite"/>
    </source>
</evidence>
<evidence type="ECO:0000256" key="6">
    <source>
        <dbReference type="ARBA" id="ARBA00048539"/>
    </source>
</evidence>
<evidence type="ECO:0000313" key="10">
    <source>
        <dbReference type="Proteomes" id="UP000235023"/>
    </source>
</evidence>
<protein>
    <recommendedName>
        <fullName evidence="1">tRNA(Ile)-lysidine synthetase</fullName>
        <ecNumber evidence="1">6.3.4.19</ecNumber>
    </recommendedName>
</protein>
<feature type="region of interest" description="Disordered" evidence="7">
    <location>
        <begin position="199"/>
        <end position="224"/>
    </location>
</feature>
<dbReference type="InterPro" id="IPR012795">
    <property type="entry name" value="tRNA_Ile_lys_synt_N"/>
</dbReference>
<dbReference type="GO" id="GO:0005524">
    <property type="term" value="F:ATP binding"/>
    <property type="evidence" value="ECO:0007669"/>
    <property type="project" value="UniProtKB-KW"/>
</dbReference>
<dbReference type="PANTHER" id="PTHR43033:SF1">
    <property type="entry name" value="TRNA(ILE)-LYSIDINE SYNTHASE-RELATED"/>
    <property type="match status" value="1"/>
</dbReference>
<sequence length="645" mass="71554">MARQANPITPTQFLNAFQRTWLDSRRTHTPRSSRMLPRRLGLAISGGADSMALAYLCRQWELELNQRDCAVLAFVVDHRAREESSREASTVAGWLRDMGLKSHILPLTWPQGGSPSEVSAFETHARRLRFQALGQACRDNGLETLLMGHHQDDNVETTLWRLCTGARGAGLAGIPPVTGIPECHGLYGVAESGLEMKLSYPPGVTESGPNSESESEPNPSHRNVTISTGGISICRPLLGFPKSNFVATCEANNVPFVTDKTNFDPTLTPRNAIRSLLAENRLPRALQPPSILSLIKASKELLRKSTRLSNLLLRECKILELNLSVGTMTIRFPGEIVLDEHVHLENGRDPTQRIRQIQALSLRRITEILSPFPENHFSLKGFEKFIDRVFCSTSRTQQQKQAFTLGGVLFKPLSQKGRGGCENTWLVSRQPFMRHRLPVLSVDIPVPSSGSSSLANENQEQNRNQEQTQTQNQQENYTPWQLWDNRYWFRFALVPETLSQPASTGSTSSSPQSSPSQTDTKAPSSLSSNTEPSSNPAAAATTTKTKTLPLTLRPLQQSDLEFLRKSTFTSPSPTSPPPTLTPTPTSTSTPNQHPNQHRKQSLNKDTNKTILKTLTRNAPAQTRFTLPVLNPRKFEKKRLAQGSTG</sequence>
<evidence type="ECO:0000256" key="1">
    <source>
        <dbReference type="ARBA" id="ARBA00013267"/>
    </source>
</evidence>
<comment type="catalytic activity">
    <reaction evidence="6">
        <text>cytidine(34) in tRNA(Ile2) + L-lysine + ATP = lysidine(34) in tRNA(Ile2) + AMP + diphosphate + H(+)</text>
        <dbReference type="Rhea" id="RHEA:43744"/>
        <dbReference type="Rhea" id="RHEA-COMP:10625"/>
        <dbReference type="Rhea" id="RHEA-COMP:10670"/>
        <dbReference type="ChEBI" id="CHEBI:15378"/>
        <dbReference type="ChEBI" id="CHEBI:30616"/>
        <dbReference type="ChEBI" id="CHEBI:32551"/>
        <dbReference type="ChEBI" id="CHEBI:33019"/>
        <dbReference type="ChEBI" id="CHEBI:82748"/>
        <dbReference type="ChEBI" id="CHEBI:83665"/>
        <dbReference type="ChEBI" id="CHEBI:456215"/>
        <dbReference type="EC" id="6.3.4.19"/>
    </reaction>
</comment>
<dbReference type="NCBIfam" id="TIGR02432">
    <property type="entry name" value="lysidine_TilS_N"/>
    <property type="match status" value="1"/>
</dbReference>
<keyword evidence="3" id="KW-0819">tRNA processing</keyword>
<dbReference type="InterPro" id="IPR012094">
    <property type="entry name" value="tRNA_Ile_lys_synt"/>
</dbReference>
<evidence type="ECO:0000259" key="8">
    <source>
        <dbReference type="Pfam" id="PF01171"/>
    </source>
</evidence>
<dbReference type="CDD" id="cd01992">
    <property type="entry name" value="TilS_N"/>
    <property type="match status" value="1"/>
</dbReference>
<organism evidence="9 10">
    <name type="scientific">Aspergillus taichungensis</name>
    <dbReference type="NCBI Taxonomy" id="482145"/>
    <lineage>
        <taxon>Eukaryota</taxon>
        <taxon>Fungi</taxon>
        <taxon>Dikarya</taxon>
        <taxon>Ascomycota</taxon>
        <taxon>Pezizomycotina</taxon>
        <taxon>Eurotiomycetes</taxon>
        <taxon>Eurotiomycetidae</taxon>
        <taxon>Eurotiales</taxon>
        <taxon>Aspergillaceae</taxon>
        <taxon>Aspergillus</taxon>
        <taxon>Aspergillus subgen. Circumdati</taxon>
    </lineage>
</organism>
<feature type="compositionally biased region" description="Low complexity" evidence="7">
    <location>
        <begin position="456"/>
        <end position="476"/>
    </location>
</feature>
<evidence type="ECO:0000256" key="5">
    <source>
        <dbReference type="ARBA" id="ARBA00022840"/>
    </source>
</evidence>
<dbReference type="InterPro" id="IPR011063">
    <property type="entry name" value="TilS/TtcA_N"/>
</dbReference>
<keyword evidence="5" id="KW-0067">ATP-binding</keyword>
<keyword evidence="10" id="KW-1185">Reference proteome</keyword>
<name>A0A2J5HPJ2_9EURO</name>
<dbReference type="PANTHER" id="PTHR43033">
    <property type="entry name" value="TRNA(ILE)-LYSIDINE SYNTHASE-RELATED"/>
    <property type="match status" value="1"/>
</dbReference>
<feature type="region of interest" description="Disordered" evidence="7">
    <location>
        <begin position="566"/>
        <end position="608"/>
    </location>
</feature>
<gene>
    <name evidence="9" type="ORF">BDW42DRAFT_186874</name>
</gene>
<feature type="region of interest" description="Disordered" evidence="7">
    <location>
        <begin position="499"/>
        <end position="553"/>
    </location>
</feature>
<dbReference type="InterPro" id="IPR014729">
    <property type="entry name" value="Rossmann-like_a/b/a_fold"/>
</dbReference>
<evidence type="ECO:0000256" key="2">
    <source>
        <dbReference type="ARBA" id="ARBA00022598"/>
    </source>
</evidence>
<dbReference type="GO" id="GO:0008033">
    <property type="term" value="P:tRNA processing"/>
    <property type="evidence" value="ECO:0007669"/>
    <property type="project" value="UniProtKB-KW"/>
</dbReference>
<dbReference type="EMBL" id="KZ559564">
    <property type="protein sequence ID" value="PLN79153.1"/>
    <property type="molecule type" value="Genomic_DNA"/>
</dbReference>
<evidence type="ECO:0000313" key="9">
    <source>
        <dbReference type="EMBL" id="PLN79153.1"/>
    </source>
</evidence>
<dbReference type="AlphaFoldDB" id="A0A2J5HPJ2"/>
<keyword evidence="2" id="KW-0436">Ligase</keyword>